<keyword evidence="5" id="KW-0732">Signal</keyword>
<evidence type="ECO:0000256" key="5">
    <source>
        <dbReference type="SAM" id="SignalP"/>
    </source>
</evidence>
<protein>
    <submittedName>
        <fullName evidence="7">Alpha/beta-hydrolase</fullName>
    </submittedName>
</protein>
<dbReference type="PANTHER" id="PTHR48081">
    <property type="entry name" value="AB HYDROLASE SUPERFAMILY PROTEIN C4A8.06C"/>
    <property type="match status" value="1"/>
</dbReference>
<keyword evidence="2 7" id="KW-0378">Hydrolase</keyword>
<sequence length="456" mass="50177">MSLLLHILQPAIFPPAFASNAFPLNGPFAFFIRIVRLFYSLLVLPLAIISAFLPTSVTGMNHASWNFAQTLLLRLSSQLLWAIGYGIPPRFVNRDRPTIPTRPRSVVIPNTTDISSCSMTVPPSNSRYRKGILADEELTTPTEIKCYWTSAGKCSDEQLTRQPQEGEKIIVYLVGGERAAVFQDPLLTLVPGGYLTGEPLKFPLPWTLAQKTNLRVMSVSYRKANTDPSNAFPAALHDVVSAWSHLISVGFHAENIFISGDSAGAGLAVTFALYLCLCHLPRPAGLILYSPWLDLTLSHPAVSDNHRHDQLTSDLIQTGARVYTQNFPLVYTDPAMLDAYRFNDAEYLLSTHSFDKLGPRHPLLSPALLSARSPLIPSLSETRFFISYGSVERFAGEIEMFVTILKNGGVEVVIDVEEGGWHNSTADAIGGKQVAVERAAQKVFEFVCPETQSSTV</sequence>
<dbReference type="HOGENOM" id="CLU_595945_0_0_1"/>
<keyword evidence="4" id="KW-1133">Transmembrane helix</keyword>
<dbReference type="GeneID" id="63683084"/>
<keyword evidence="4" id="KW-0812">Transmembrane</keyword>
<dbReference type="EMBL" id="JH795858">
    <property type="protein sequence ID" value="EJU03969.1"/>
    <property type="molecule type" value="Genomic_DNA"/>
</dbReference>
<feature type="signal peptide" evidence="5">
    <location>
        <begin position="1"/>
        <end position="18"/>
    </location>
</feature>
<dbReference type="STRING" id="1858805.M5G5J4"/>
<dbReference type="InterPro" id="IPR033140">
    <property type="entry name" value="Lipase_GDXG_put_SER_AS"/>
</dbReference>
<dbReference type="RefSeq" id="XP_040630863.1">
    <property type="nucleotide sequence ID" value="XM_040768022.1"/>
</dbReference>
<dbReference type="InterPro" id="IPR029058">
    <property type="entry name" value="AB_hydrolase_fold"/>
</dbReference>
<dbReference type="OMA" id="VIMYIAG"/>
<evidence type="ECO:0000259" key="6">
    <source>
        <dbReference type="Pfam" id="PF07859"/>
    </source>
</evidence>
<dbReference type="PANTHER" id="PTHR48081:SF8">
    <property type="entry name" value="ALPHA_BETA HYDROLASE FOLD-3 DOMAIN-CONTAINING PROTEIN-RELATED"/>
    <property type="match status" value="1"/>
</dbReference>
<dbReference type="PROSITE" id="PS01174">
    <property type="entry name" value="LIPASE_GDXG_SER"/>
    <property type="match status" value="1"/>
</dbReference>
<gene>
    <name evidence="7" type="ORF">DACRYDRAFT_105042</name>
</gene>
<feature type="transmembrane region" description="Helical" evidence="4">
    <location>
        <begin position="28"/>
        <end position="53"/>
    </location>
</feature>
<dbReference type="InterPro" id="IPR050300">
    <property type="entry name" value="GDXG_lipolytic_enzyme"/>
</dbReference>
<evidence type="ECO:0000313" key="8">
    <source>
        <dbReference type="Proteomes" id="UP000030653"/>
    </source>
</evidence>
<dbReference type="GO" id="GO:0016787">
    <property type="term" value="F:hydrolase activity"/>
    <property type="evidence" value="ECO:0007669"/>
    <property type="project" value="UniProtKB-KW"/>
</dbReference>
<feature type="chain" id="PRO_5004067490" evidence="5">
    <location>
        <begin position="19"/>
        <end position="456"/>
    </location>
</feature>
<dbReference type="AlphaFoldDB" id="M5G5J4"/>
<organism evidence="7 8">
    <name type="scientific">Dacryopinax primogenitus (strain DJM 731)</name>
    <name type="common">Brown rot fungus</name>
    <dbReference type="NCBI Taxonomy" id="1858805"/>
    <lineage>
        <taxon>Eukaryota</taxon>
        <taxon>Fungi</taxon>
        <taxon>Dikarya</taxon>
        <taxon>Basidiomycota</taxon>
        <taxon>Agaricomycotina</taxon>
        <taxon>Dacrymycetes</taxon>
        <taxon>Dacrymycetales</taxon>
        <taxon>Dacrymycetaceae</taxon>
        <taxon>Dacryopinax</taxon>
    </lineage>
</organism>
<dbReference type="SUPFAM" id="SSF53474">
    <property type="entry name" value="alpha/beta-Hydrolases"/>
    <property type="match status" value="1"/>
</dbReference>
<reference evidence="7 8" key="1">
    <citation type="journal article" date="2012" name="Science">
        <title>The Paleozoic origin of enzymatic lignin decomposition reconstructed from 31 fungal genomes.</title>
        <authorList>
            <person name="Floudas D."/>
            <person name="Binder M."/>
            <person name="Riley R."/>
            <person name="Barry K."/>
            <person name="Blanchette R.A."/>
            <person name="Henrissat B."/>
            <person name="Martinez A.T."/>
            <person name="Otillar R."/>
            <person name="Spatafora J.W."/>
            <person name="Yadav J.S."/>
            <person name="Aerts A."/>
            <person name="Benoit I."/>
            <person name="Boyd A."/>
            <person name="Carlson A."/>
            <person name="Copeland A."/>
            <person name="Coutinho P.M."/>
            <person name="de Vries R.P."/>
            <person name="Ferreira P."/>
            <person name="Findley K."/>
            <person name="Foster B."/>
            <person name="Gaskell J."/>
            <person name="Glotzer D."/>
            <person name="Gorecki P."/>
            <person name="Heitman J."/>
            <person name="Hesse C."/>
            <person name="Hori C."/>
            <person name="Igarashi K."/>
            <person name="Jurgens J.A."/>
            <person name="Kallen N."/>
            <person name="Kersten P."/>
            <person name="Kohler A."/>
            <person name="Kuees U."/>
            <person name="Kumar T.K.A."/>
            <person name="Kuo A."/>
            <person name="LaButti K."/>
            <person name="Larrondo L.F."/>
            <person name="Lindquist E."/>
            <person name="Ling A."/>
            <person name="Lombard V."/>
            <person name="Lucas S."/>
            <person name="Lundell T."/>
            <person name="Martin R."/>
            <person name="McLaughlin D.J."/>
            <person name="Morgenstern I."/>
            <person name="Morin E."/>
            <person name="Murat C."/>
            <person name="Nagy L.G."/>
            <person name="Nolan M."/>
            <person name="Ohm R.A."/>
            <person name="Patyshakuliyeva A."/>
            <person name="Rokas A."/>
            <person name="Ruiz-Duenas F.J."/>
            <person name="Sabat G."/>
            <person name="Salamov A."/>
            <person name="Samejima M."/>
            <person name="Schmutz J."/>
            <person name="Slot J.C."/>
            <person name="St John F."/>
            <person name="Stenlid J."/>
            <person name="Sun H."/>
            <person name="Sun S."/>
            <person name="Syed K."/>
            <person name="Tsang A."/>
            <person name="Wiebenga A."/>
            <person name="Young D."/>
            <person name="Pisabarro A."/>
            <person name="Eastwood D.C."/>
            <person name="Martin F."/>
            <person name="Cullen D."/>
            <person name="Grigoriev I.V."/>
            <person name="Hibbett D.S."/>
        </authorList>
    </citation>
    <scope>NUCLEOTIDE SEQUENCE [LARGE SCALE GENOMIC DNA]</scope>
    <source>
        <strain evidence="7 8">DJM-731 SS1</strain>
    </source>
</reference>
<dbReference type="OrthoDB" id="2152029at2759"/>
<dbReference type="InterPro" id="IPR013094">
    <property type="entry name" value="AB_hydrolase_3"/>
</dbReference>
<dbReference type="Pfam" id="PF07859">
    <property type="entry name" value="Abhydrolase_3"/>
    <property type="match status" value="1"/>
</dbReference>
<evidence type="ECO:0000256" key="4">
    <source>
        <dbReference type="SAM" id="Phobius"/>
    </source>
</evidence>
<proteinExistence type="inferred from homology"/>
<evidence type="ECO:0000256" key="3">
    <source>
        <dbReference type="PROSITE-ProRule" id="PRU10038"/>
    </source>
</evidence>
<comment type="similarity">
    <text evidence="1">Belongs to the 'GDXG' lipolytic enzyme family.</text>
</comment>
<accession>M5G5J4</accession>
<dbReference type="Proteomes" id="UP000030653">
    <property type="component" value="Unassembled WGS sequence"/>
</dbReference>
<keyword evidence="4" id="KW-0472">Membrane</keyword>
<feature type="active site" evidence="3">
    <location>
        <position position="262"/>
    </location>
</feature>
<evidence type="ECO:0000313" key="7">
    <source>
        <dbReference type="EMBL" id="EJU03969.1"/>
    </source>
</evidence>
<feature type="domain" description="Alpha/beta hydrolase fold-3" evidence="6">
    <location>
        <begin position="206"/>
        <end position="329"/>
    </location>
</feature>
<evidence type="ECO:0000256" key="2">
    <source>
        <dbReference type="ARBA" id="ARBA00022801"/>
    </source>
</evidence>
<dbReference type="Gene3D" id="3.40.50.1820">
    <property type="entry name" value="alpha/beta hydrolase"/>
    <property type="match status" value="1"/>
</dbReference>
<evidence type="ECO:0000256" key="1">
    <source>
        <dbReference type="ARBA" id="ARBA00010515"/>
    </source>
</evidence>
<keyword evidence="8" id="KW-1185">Reference proteome</keyword>
<name>M5G5J4_DACPD</name>